<evidence type="ECO:0000313" key="3">
    <source>
        <dbReference type="EMBL" id="QOD58078.1"/>
    </source>
</evidence>
<reference evidence="2" key="1">
    <citation type="journal article" date="2017" name="Genome Announc.">
        <title>Whole-Genome Sequence of Photobacterium damselae subsp. piscicida Strain 91-197, Isolated from Hybrid Striped Bass (Morone sp.) in the United States.</title>
        <authorList>
            <person name="Teru Y."/>
            <person name="Hikima J."/>
            <person name="Kono T."/>
            <person name="Sakai M."/>
            <person name="Takano T."/>
            <person name="Hawke J.P."/>
            <person name="Takeyama H."/>
            <person name="Aoki T."/>
        </authorList>
    </citation>
    <scope>NUCLEOTIDE SEQUENCE</scope>
    <source>
        <strain evidence="2">91-197</strain>
    </source>
</reference>
<name>A0A1V1VDA9_PHODP</name>
<evidence type="ECO:0000313" key="4">
    <source>
        <dbReference type="Proteomes" id="UP000218676"/>
    </source>
</evidence>
<dbReference type="Proteomes" id="UP000516656">
    <property type="component" value="Chromosome 2"/>
</dbReference>
<sequence length="115" mass="12236">MKVSKSLLALIVSLSLVGTASATTLNNVNVGPMSISSNGLSFNKIVLDIKQQGSIEFYPSNPISTTSTVNKPQLPENNTVGTLKKELVSLINQSIKSSLLNNYLPITPSNIDVYG</sequence>
<evidence type="ECO:0000256" key="1">
    <source>
        <dbReference type="SAM" id="SignalP"/>
    </source>
</evidence>
<dbReference type="Proteomes" id="UP000218676">
    <property type="component" value="Chromosome 2"/>
</dbReference>
<proteinExistence type="predicted"/>
<feature type="signal peptide" evidence="1">
    <location>
        <begin position="1"/>
        <end position="22"/>
    </location>
</feature>
<dbReference type="RefSeq" id="WP_086958612.1">
    <property type="nucleotide sequence ID" value="NZ_AP018046.1"/>
</dbReference>
<dbReference type="EMBL" id="CP061855">
    <property type="protein sequence ID" value="QOD58078.1"/>
    <property type="molecule type" value="Genomic_DNA"/>
</dbReference>
<accession>A0A1V1VDA9</accession>
<protein>
    <submittedName>
        <fullName evidence="2">Uncharacterized protein</fullName>
    </submittedName>
</protein>
<keyword evidence="1" id="KW-0732">Signal</keyword>
<organism evidence="2 4">
    <name type="scientific">Photobacterium damsela subsp. piscicida</name>
    <name type="common">Pasteurella piscicida</name>
    <dbReference type="NCBI Taxonomy" id="38294"/>
    <lineage>
        <taxon>Bacteria</taxon>
        <taxon>Pseudomonadati</taxon>
        <taxon>Pseudomonadota</taxon>
        <taxon>Gammaproteobacteria</taxon>
        <taxon>Vibrionales</taxon>
        <taxon>Vibrionaceae</taxon>
        <taxon>Photobacterium</taxon>
    </lineage>
</organism>
<evidence type="ECO:0000313" key="5">
    <source>
        <dbReference type="Proteomes" id="UP000516656"/>
    </source>
</evidence>
<reference evidence="3 5" key="3">
    <citation type="submission" date="2020-09" db="EMBL/GenBank/DDBJ databases">
        <title>Complete, closed and curated genome sequences of Photobacterium damselae subsp. piscicida isolates from Australia indicate localised evolution and additional plasmid-borne pathogenicity mechanisms.</title>
        <authorList>
            <person name="Baseggio L."/>
            <person name="Silayeva O."/>
            <person name="Buller N."/>
            <person name="Landos M."/>
            <person name="Engelstaedter J."/>
            <person name="Barnes A.C."/>
        </authorList>
    </citation>
    <scope>NUCLEOTIDE SEQUENCE [LARGE SCALE GENOMIC DNA]</scope>
    <source>
        <strain evidence="3 5">AS-16-0540-1</strain>
    </source>
</reference>
<evidence type="ECO:0000313" key="2">
    <source>
        <dbReference type="EMBL" id="BAX55731.1"/>
    </source>
</evidence>
<reference evidence="4" key="2">
    <citation type="submission" date="2017-05" db="EMBL/GenBank/DDBJ databases">
        <title>Whole genome sequence of fish pathogenic bacteria, Photobacterium damselae subsp. piscicida, strain 91-197, isolated from hybrid striped bass (Morone sp.) in USA.</title>
        <authorList>
            <person name="Teru Y."/>
            <person name="Hikima J."/>
            <person name="Kono T."/>
            <person name="Sakai M."/>
            <person name="Takano T."/>
            <person name="Hawke J.P."/>
            <person name="Takeyama H."/>
            <person name="Aoki T."/>
        </authorList>
    </citation>
    <scope>NUCLEOTIDE SEQUENCE [LARGE SCALE GENOMIC DNA]</scope>
    <source>
        <strain evidence="4">91-197</strain>
    </source>
</reference>
<dbReference type="EMBL" id="AP018046">
    <property type="protein sequence ID" value="BAX55731.1"/>
    <property type="molecule type" value="Genomic_DNA"/>
</dbReference>
<feature type="chain" id="PRO_5041531067" evidence="1">
    <location>
        <begin position="23"/>
        <end position="115"/>
    </location>
</feature>
<dbReference type="AlphaFoldDB" id="A0A1V1VDA9"/>
<gene>
    <name evidence="3" type="ORF">IC627_19905</name>
    <name evidence="2" type="ORF">PDPUS_2_01145</name>
</gene>